<comment type="caution">
    <text evidence="5">The sequence shown here is derived from an EMBL/GenBank/DDBJ whole genome shotgun (WGS) entry which is preliminary data.</text>
</comment>
<dbReference type="InterPro" id="IPR050881">
    <property type="entry name" value="LL-DAP_aminotransferase"/>
</dbReference>
<name>A0A0F5HV71_BACTR</name>
<feature type="domain" description="Aminotransferase class I/classII large" evidence="4">
    <location>
        <begin position="35"/>
        <end position="385"/>
    </location>
</feature>
<dbReference type="OrthoDB" id="9802328at2"/>
<proteinExistence type="predicted"/>
<protein>
    <submittedName>
        <fullName evidence="5">Glutamine-dependent 2-keto-4-methylthiobutyrate transaminase</fullName>
    </submittedName>
</protein>
<dbReference type="GO" id="GO:0008483">
    <property type="term" value="F:transaminase activity"/>
    <property type="evidence" value="ECO:0007669"/>
    <property type="project" value="UniProtKB-KW"/>
</dbReference>
<dbReference type="RefSeq" id="WP_039234958.1">
    <property type="nucleotide sequence ID" value="NZ_JWIQ02000025.1"/>
</dbReference>
<dbReference type="InterPro" id="IPR015424">
    <property type="entry name" value="PyrdxlP-dep_Trfase"/>
</dbReference>
<dbReference type="Proteomes" id="UP000031563">
    <property type="component" value="Unassembled WGS sequence"/>
</dbReference>
<dbReference type="InterPro" id="IPR015422">
    <property type="entry name" value="PyrdxlP-dep_Trfase_small"/>
</dbReference>
<dbReference type="PANTHER" id="PTHR42832">
    <property type="entry name" value="AMINO ACID AMINOTRANSFERASE"/>
    <property type="match status" value="1"/>
</dbReference>
<dbReference type="GO" id="GO:0030170">
    <property type="term" value="F:pyridoxal phosphate binding"/>
    <property type="evidence" value="ECO:0007669"/>
    <property type="project" value="InterPro"/>
</dbReference>
<organism evidence="5 6">
    <name type="scientific">Bacillus thermotolerans</name>
    <name type="common">Quasibacillus thermotolerans</name>
    <dbReference type="NCBI Taxonomy" id="1221996"/>
    <lineage>
        <taxon>Bacteria</taxon>
        <taxon>Bacillati</taxon>
        <taxon>Bacillota</taxon>
        <taxon>Bacilli</taxon>
        <taxon>Bacillales</taxon>
        <taxon>Bacillaceae</taxon>
        <taxon>Bacillus</taxon>
    </lineage>
</organism>
<dbReference type="SUPFAM" id="SSF53383">
    <property type="entry name" value="PLP-dependent transferases"/>
    <property type="match status" value="1"/>
</dbReference>
<dbReference type="InterPro" id="IPR004839">
    <property type="entry name" value="Aminotransferase_I/II_large"/>
</dbReference>
<gene>
    <name evidence="5" type="ORF">QY95_01799</name>
</gene>
<evidence type="ECO:0000256" key="3">
    <source>
        <dbReference type="ARBA" id="ARBA00022679"/>
    </source>
</evidence>
<dbReference type="STRING" id="1221996.QY95_01799"/>
<keyword evidence="6" id="KW-1185">Reference proteome</keyword>
<dbReference type="PANTHER" id="PTHR42832:SF3">
    <property type="entry name" value="L-GLUTAMINE--4-(METHYLSULFANYL)-2-OXOBUTANOATE AMINOTRANSFERASE"/>
    <property type="match status" value="1"/>
</dbReference>
<evidence type="ECO:0000313" key="6">
    <source>
        <dbReference type="Proteomes" id="UP000031563"/>
    </source>
</evidence>
<evidence type="ECO:0000256" key="2">
    <source>
        <dbReference type="ARBA" id="ARBA00022576"/>
    </source>
</evidence>
<dbReference type="Gene3D" id="3.40.640.10">
    <property type="entry name" value="Type I PLP-dependent aspartate aminotransferase-like (Major domain)"/>
    <property type="match status" value="1"/>
</dbReference>
<dbReference type="InterPro" id="IPR015421">
    <property type="entry name" value="PyrdxlP-dep_Trfase_major"/>
</dbReference>
<sequence length="393" mass="43690">MKNFKTSNRLQAVPEQFFAKLEQKVKKAASNADRPIINLGQGSPGEPAFDHIKEALKEAADKPINDKYPPFPGFAYAREACAEFYKREYGVEIDPEKEVSLLIGGKAGLVELPQCLLNPGDIALVPDPGYPDYWSGIALAEAEMYMMPLIEENNFLPRYEDIPEDILKRAKIMFVNYPNNPTGAMVDEEFFKETIAFAKAHDICVVHDFAYGAIGFDGKRPVSYLEVEGAKENGIEIYTMSKTFNMAGWRIGFAVGNPSVIAALDLMHDHLHCGLYGGIQEAAAAALLGPQDEVREQERMYERRRNLLINGLNEIGWKVKAPQGSFFSWLKVPEGYTSEEFSDLLLEKAQVLAAPGIGFGEHGEGYVRAGLVASDEKIKEAIERIDALNLFNK</sequence>
<reference evidence="5" key="1">
    <citation type="submission" date="2015-02" db="EMBL/GenBank/DDBJ databases">
        <title>Genome Assembly of Bacillaceae bacterium MTCC 8252.</title>
        <authorList>
            <person name="Verma A."/>
            <person name="Khatri I."/>
            <person name="Mual P."/>
            <person name="Subramanian S."/>
            <person name="Krishnamurthi S."/>
        </authorList>
    </citation>
    <scope>NUCLEOTIDE SEQUENCE [LARGE SCALE GENOMIC DNA]</scope>
    <source>
        <strain evidence="5">MTCC 8252</strain>
    </source>
</reference>
<dbReference type="AlphaFoldDB" id="A0A0F5HV71"/>
<accession>A0A0F5HV71</accession>
<keyword evidence="2" id="KW-0032">Aminotransferase</keyword>
<evidence type="ECO:0000313" key="5">
    <source>
        <dbReference type="EMBL" id="KKB40166.1"/>
    </source>
</evidence>
<dbReference type="Gene3D" id="3.90.1150.10">
    <property type="entry name" value="Aspartate Aminotransferase, domain 1"/>
    <property type="match status" value="1"/>
</dbReference>
<evidence type="ECO:0000259" key="4">
    <source>
        <dbReference type="Pfam" id="PF00155"/>
    </source>
</evidence>
<dbReference type="EMBL" id="JWIR02000032">
    <property type="protein sequence ID" value="KKB40166.1"/>
    <property type="molecule type" value="Genomic_DNA"/>
</dbReference>
<comment type="cofactor">
    <cofactor evidence="1">
        <name>pyridoxal 5'-phosphate</name>
        <dbReference type="ChEBI" id="CHEBI:597326"/>
    </cofactor>
</comment>
<dbReference type="CDD" id="cd00609">
    <property type="entry name" value="AAT_like"/>
    <property type="match status" value="1"/>
</dbReference>
<accession>A0A0F5I3S2</accession>
<dbReference type="Pfam" id="PF00155">
    <property type="entry name" value="Aminotran_1_2"/>
    <property type="match status" value="1"/>
</dbReference>
<evidence type="ECO:0000256" key="1">
    <source>
        <dbReference type="ARBA" id="ARBA00001933"/>
    </source>
</evidence>
<keyword evidence="3" id="KW-0808">Transferase</keyword>
<dbReference type="NCBIfam" id="NF005977">
    <property type="entry name" value="PRK08068.1"/>
    <property type="match status" value="1"/>
</dbReference>